<dbReference type="AlphaFoldDB" id="A0A2G2YNZ5"/>
<evidence type="ECO:0000259" key="5">
    <source>
        <dbReference type="PROSITE" id="PS50222"/>
    </source>
</evidence>
<evidence type="ECO:0000313" key="6">
    <source>
        <dbReference type="EMBL" id="PHT71469.1"/>
    </source>
</evidence>
<dbReference type="InterPro" id="IPR002048">
    <property type="entry name" value="EF_hand_dom"/>
</dbReference>
<gene>
    <name evidence="6" type="ORF">T459_26573</name>
</gene>
<dbReference type="Gramene" id="PHT71469">
    <property type="protein sequence ID" value="PHT71469"/>
    <property type="gene ID" value="T459_26573"/>
</dbReference>
<dbReference type="PROSITE" id="PS50222">
    <property type="entry name" value="EF_HAND_2"/>
    <property type="match status" value="2"/>
</dbReference>
<keyword evidence="2" id="KW-0677">Repeat</keyword>
<organism evidence="6 7">
    <name type="scientific">Capsicum annuum</name>
    <name type="common">Capsicum pepper</name>
    <dbReference type="NCBI Taxonomy" id="4072"/>
    <lineage>
        <taxon>Eukaryota</taxon>
        <taxon>Viridiplantae</taxon>
        <taxon>Streptophyta</taxon>
        <taxon>Embryophyta</taxon>
        <taxon>Tracheophyta</taxon>
        <taxon>Spermatophyta</taxon>
        <taxon>Magnoliopsida</taxon>
        <taxon>eudicotyledons</taxon>
        <taxon>Gunneridae</taxon>
        <taxon>Pentapetalae</taxon>
        <taxon>asterids</taxon>
        <taxon>lamiids</taxon>
        <taxon>Solanales</taxon>
        <taxon>Solanaceae</taxon>
        <taxon>Solanoideae</taxon>
        <taxon>Capsiceae</taxon>
        <taxon>Capsicum</taxon>
    </lineage>
</organism>
<dbReference type="GO" id="GO:0005509">
    <property type="term" value="F:calcium ion binding"/>
    <property type="evidence" value="ECO:0000318"/>
    <property type="project" value="GO_Central"/>
</dbReference>
<feature type="region of interest" description="Disordered" evidence="4">
    <location>
        <begin position="14"/>
        <end position="41"/>
    </location>
</feature>
<dbReference type="InterPro" id="IPR018247">
    <property type="entry name" value="EF_Hand_1_Ca_BS"/>
</dbReference>
<protein>
    <recommendedName>
        <fullName evidence="5">EF-hand domain-containing protein</fullName>
    </recommendedName>
</protein>
<dbReference type="Pfam" id="PF13499">
    <property type="entry name" value="EF-hand_7"/>
    <property type="match status" value="1"/>
</dbReference>
<evidence type="ECO:0000256" key="3">
    <source>
        <dbReference type="ARBA" id="ARBA00022837"/>
    </source>
</evidence>
<keyword evidence="3" id="KW-0106">Calcium</keyword>
<evidence type="ECO:0000313" key="7">
    <source>
        <dbReference type="Proteomes" id="UP000222542"/>
    </source>
</evidence>
<sequence length="252" mass="28732">MKLITNLPKKFFRSSKKTRSISRSENTSFGSTTTTTSTLSSSDLLATPKSVLVQHDKWQSNREEEGALQQQDKWQAKANREGSVSQHDKWQSSNIEEGALQHDKWQANKEGNVSVLQQHDKWQANKEGSVSELQHDKWQAKREELEAILTRVGTEPLSDEEVLMFLNEGLVDIEVDIDGDNISSEELRGTFDFFDVDHDGKITAEELFNVFTTIGDDKCTLEDCKRMIKSVDKNGDGFVCFEDFCIMMENQR</sequence>
<feature type="compositionally biased region" description="Low complexity" evidence="4">
    <location>
        <begin position="21"/>
        <end position="41"/>
    </location>
</feature>
<keyword evidence="1" id="KW-0479">Metal-binding</keyword>
<dbReference type="PROSITE" id="PS00018">
    <property type="entry name" value="EF_HAND_1"/>
    <property type="match status" value="2"/>
</dbReference>
<dbReference type="Proteomes" id="UP000222542">
    <property type="component" value="Unassembled WGS sequence"/>
</dbReference>
<accession>A0A2G2YNZ5</accession>
<dbReference type="FunFam" id="1.10.238.10:FF:000003">
    <property type="entry name" value="Calmodulin A"/>
    <property type="match status" value="1"/>
</dbReference>
<feature type="domain" description="EF-hand" evidence="5">
    <location>
        <begin position="219"/>
        <end position="252"/>
    </location>
</feature>
<dbReference type="SUPFAM" id="SSF47473">
    <property type="entry name" value="EF-hand"/>
    <property type="match status" value="1"/>
</dbReference>
<comment type="caution">
    <text evidence="6">The sequence shown here is derived from an EMBL/GenBank/DDBJ whole genome shotgun (WGS) entry which is preliminary data.</text>
</comment>
<dbReference type="OMA" id="QHDKWQA"/>
<feature type="compositionally biased region" description="Basic and acidic residues" evidence="4">
    <location>
        <begin position="74"/>
        <end position="90"/>
    </location>
</feature>
<evidence type="ECO:0000256" key="4">
    <source>
        <dbReference type="SAM" id="MobiDB-lite"/>
    </source>
</evidence>
<feature type="domain" description="EF-hand" evidence="5">
    <location>
        <begin position="182"/>
        <end position="217"/>
    </location>
</feature>
<dbReference type="SMR" id="A0A2G2YNZ5"/>
<dbReference type="STRING" id="4072.A0A2G2YNZ5"/>
<dbReference type="Gene3D" id="1.10.238.10">
    <property type="entry name" value="EF-hand"/>
    <property type="match status" value="1"/>
</dbReference>
<feature type="region of interest" description="Disordered" evidence="4">
    <location>
        <begin position="58"/>
        <end position="92"/>
    </location>
</feature>
<dbReference type="CDD" id="cd00051">
    <property type="entry name" value="EFh"/>
    <property type="match status" value="1"/>
</dbReference>
<dbReference type="SMART" id="SM00054">
    <property type="entry name" value="EFh"/>
    <property type="match status" value="2"/>
</dbReference>
<evidence type="ECO:0000256" key="2">
    <source>
        <dbReference type="ARBA" id="ARBA00022737"/>
    </source>
</evidence>
<evidence type="ECO:0000256" key="1">
    <source>
        <dbReference type="ARBA" id="ARBA00022723"/>
    </source>
</evidence>
<dbReference type="EMBL" id="AYRZ02000010">
    <property type="protein sequence ID" value="PHT71469.1"/>
    <property type="molecule type" value="Genomic_DNA"/>
</dbReference>
<reference evidence="6 7" key="1">
    <citation type="journal article" date="2014" name="Nat. Genet.">
        <title>Genome sequence of the hot pepper provides insights into the evolution of pungency in Capsicum species.</title>
        <authorList>
            <person name="Kim S."/>
            <person name="Park M."/>
            <person name="Yeom S.I."/>
            <person name="Kim Y.M."/>
            <person name="Lee J.M."/>
            <person name="Lee H.A."/>
            <person name="Seo E."/>
            <person name="Choi J."/>
            <person name="Cheong K."/>
            <person name="Kim K.T."/>
            <person name="Jung K."/>
            <person name="Lee G.W."/>
            <person name="Oh S.K."/>
            <person name="Bae C."/>
            <person name="Kim S.B."/>
            <person name="Lee H.Y."/>
            <person name="Kim S.Y."/>
            <person name="Kim M.S."/>
            <person name="Kang B.C."/>
            <person name="Jo Y.D."/>
            <person name="Yang H.B."/>
            <person name="Jeong H.J."/>
            <person name="Kang W.H."/>
            <person name="Kwon J.K."/>
            <person name="Shin C."/>
            <person name="Lim J.Y."/>
            <person name="Park J.H."/>
            <person name="Huh J.H."/>
            <person name="Kim J.S."/>
            <person name="Kim B.D."/>
            <person name="Cohen O."/>
            <person name="Paran I."/>
            <person name="Suh M.C."/>
            <person name="Lee S.B."/>
            <person name="Kim Y.K."/>
            <person name="Shin Y."/>
            <person name="Noh S.J."/>
            <person name="Park J."/>
            <person name="Seo Y.S."/>
            <person name="Kwon S.Y."/>
            <person name="Kim H.A."/>
            <person name="Park J.M."/>
            <person name="Kim H.J."/>
            <person name="Choi S.B."/>
            <person name="Bosland P.W."/>
            <person name="Reeves G."/>
            <person name="Jo S.H."/>
            <person name="Lee B.W."/>
            <person name="Cho H.T."/>
            <person name="Choi H.S."/>
            <person name="Lee M.S."/>
            <person name="Yu Y."/>
            <person name="Do Choi Y."/>
            <person name="Park B.S."/>
            <person name="van Deynze A."/>
            <person name="Ashrafi H."/>
            <person name="Hill T."/>
            <person name="Kim W.T."/>
            <person name="Pai H.S."/>
            <person name="Ahn H.K."/>
            <person name="Yeam I."/>
            <person name="Giovannoni J.J."/>
            <person name="Rose J.K."/>
            <person name="Sorensen I."/>
            <person name="Lee S.J."/>
            <person name="Kim R.W."/>
            <person name="Choi I.Y."/>
            <person name="Choi B.S."/>
            <person name="Lim J.S."/>
            <person name="Lee Y.H."/>
            <person name="Choi D."/>
        </authorList>
    </citation>
    <scope>NUCLEOTIDE SEQUENCE [LARGE SCALE GENOMIC DNA]</scope>
    <source>
        <strain evidence="7">cv. CM334</strain>
    </source>
</reference>
<reference evidence="6 7" key="2">
    <citation type="journal article" date="2017" name="Genome Biol.">
        <title>New reference genome sequences of hot pepper reveal the massive evolution of plant disease-resistance genes by retroduplication.</title>
        <authorList>
            <person name="Kim S."/>
            <person name="Park J."/>
            <person name="Yeom S.I."/>
            <person name="Kim Y.M."/>
            <person name="Seo E."/>
            <person name="Kim K.T."/>
            <person name="Kim M.S."/>
            <person name="Lee J.M."/>
            <person name="Cheong K."/>
            <person name="Shin H.S."/>
            <person name="Kim S.B."/>
            <person name="Han K."/>
            <person name="Lee J."/>
            <person name="Park M."/>
            <person name="Lee H.A."/>
            <person name="Lee H.Y."/>
            <person name="Lee Y."/>
            <person name="Oh S."/>
            <person name="Lee J.H."/>
            <person name="Choi E."/>
            <person name="Choi E."/>
            <person name="Lee S.E."/>
            <person name="Jeon J."/>
            <person name="Kim H."/>
            <person name="Choi G."/>
            <person name="Song H."/>
            <person name="Lee J."/>
            <person name="Lee S.C."/>
            <person name="Kwon J.K."/>
            <person name="Lee H.Y."/>
            <person name="Koo N."/>
            <person name="Hong Y."/>
            <person name="Kim R.W."/>
            <person name="Kang W.H."/>
            <person name="Huh J.H."/>
            <person name="Kang B.C."/>
            <person name="Yang T.J."/>
            <person name="Lee Y.H."/>
            <person name="Bennetzen J.L."/>
            <person name="Choi D."/>
        </authorList>
    </citation>
    <scope>NUCLEOTIDE SEQUENCE [LARGE SCALE GENOMIC DNA]</scope>
    <source>
        <strain evidence="7">cv. CM334</strain>
    </source>
</reference>
<proteinExistence type="predicted"/>
<dbReference type="PANTHER" id="PTHR10891">
    <property type="entry name" value="EF-HAND CALCIUM-BINDING DOMAIN CONTAINING PROTEIN"/>
    <property type="match status" value="1"/>
</dbReference>
<keyword evidence="7" id="KW-1185">Reference proteome</keyword>
<dbReference type="InterPro" id="IPR039647">
    <property type="entry name" value="EF_hand_pair_protein_CML-like"/>
</dbReference>
<dbReference type="OrthoDB" id="26525at2759"/>
<name>A0A2G2YNZ5_CAPAN</name>
<dbReference type="InterPro" id="IPR011992">
    <property type="entry name" value="EF-hand-dom_pair"/>
</dbReference>